<feature type="chain" id="PRO_5043343707" evidence="2">
    <location>
        <begin position="22"/>
        <end position="288"/>
    </location>
</feature>
<dbReference type="VEuPathDB" id="VectorBase:ASTEI20_037400"/>
<evidence type="ECO:0000256" key="2">
    <source>
        <dbReference type="SAM" id="SignalP"/>
    </source>
</evidence>
<dbReference type="STRING" id="30069.A0A182YAI6"/>
<dbReference type="AlphaFoldDB" id="A0A182YAI6"/>
<dbReference type="OMA" id="GFNYNQY"/>
<protein>
    <submittedName>
        <fullName evidence="3">Uncharacterized protein</fullName>
    </submittedName>
</protein>
<evidence type="ECO:0000313" key="3">
    <source>
        <dbReference type="EnsemblMetazoa" id="ASTEI05472-PA"/>
    </source>
</evidence>
<dbReference type="OrthoDB" id="7765263at2759"/>
<proteinExistence type="predicted"/>
<feature type="compositionally biased region" description="Gly residues" evidence="1">
    <location>
        <begin position="159"/>
        <end position="176"/>
    </location>
</feature>
<dbReference type="VEuPathDB" id="VectorBase:ASTEI05472"/>
<reference evidence="4" key="1">
    <citation type="journal article" date="2014" name="Genome Biol.">
        <title>Genome analysis of a major urban malaria vector mosquito, Anopheles stephensi.</title>
        <authorList>
            <person name="Jiang X."/>
            <person name="Peery A."/>
            <person name="Hall A.B."/>
            <person name="Sharma A."/>
            <person name="Chen X.G."/>
            <person name="Waterhouse R.M."/>
            <person name="Komissarov A."/>
            <person name="Riehle M.M."/>
            <person name="Shouche Y."/>
            <person name="Sharakhova M.V."/>
            <person name="Lawson D."/>
            <person name="Pakpour N."/>
            <person name="Arensburger P."/>
            <person name="Davidson V.L."/>
            <person name="Eiglmeier K."/>
            <person name="Emrich S."/>
            <person name="George P."/>
            <person name="Kennedy R.C."/>
            <person name="Mane S.P."/>
            <person name="Maslen G."/>
            <person name="Oringanje C."/>
            <person name="Qi Y."/>
            <person name="Settlage R."/>
            <person name="Tojo M."/>
            <person name="Tubio J.M."/>
            <person name="Unger M.F."/>
            <person name="Wang B."/>
            <person name="Vernick K.D."/>
            <person name="Ribeiro J.M."/>
            <person name="James A.A."/>
            <person name="Michel K."/>
            <person name="Riehle M.A."/>
            <person name="Luckhart S."/>
            <person name="Sharakhov I.V."/>
            <person name="Tu Z."/>
        </authorList>
    </citation>
    <scope>NUCLEOTIDE SEQUENCE [LARGE SCALE GENOMIC DNA]</scope>
    <source>
        <strain evidence="4">Indian</strain>
    </source>
</reference>
<evidence type="ECO:0000313" key="4">
    <source>
        <dbReference type="Proteomes" id="UP000076408"/>
    </source>
</evidence>
<accession>A0A182YAI6</accession>
<feature type="compositionally biased region" description="Polar residues" evidence="1">
    <location>
        <begin position="139"/>
        <end position="155"/>
    </location>
</feature>
<dbReference type="GeneID" id="118505640"/>
<dbReference type="RefSeq" id="XP_035897608.1">
    <property type="nucleotide sequence ID" value="XM_036041715.1"/>
</dbReference>
<dbReference type="EnsemblMetazoa" id="ASTEI05472-RA">
    <property type="protein sequence ID" value="ASTEI05472-PA"/>
    <property type="gene ID" value="ASTEI05472"/>
</dbReference>
<keyword evidence="4" id="KW-1185">Reference proteome</keyword>
<feature type="signal peptide" evidence="2">
    <location>
        <begin position="1"/>
        <end position="21"/>
    </location>
</feature>
<organism evidence="3 4">
    <name type="scientific">Anopheles stephensi</name>
    <name type="common">Indo-Pakistan malaria mosquito</name>
    <dbReference type="NCBI Taxonomy" id="30069"/>
    <lineage>
        <taxon>Eukaryota</taxon>
        <taxon>Metazoa</taxon>
        <taxon>Ecdysozoa</taxon>
        <taxon>Arthropoda</taxon>
        <taxon>Hexapoda</taxon>
        <taxon>Insecta</taxon>
        <taxon>Pterygota</taxon>
        <taxon>Neoptera</taxon>
        <taxon>Endopterygota</taxon>
        <taxon>Diptera</taxon>
        <taxon>Nematocera</taxon>
        <taxon>Culicoidea</taxon>
        <taxon>Culicidae</taxon>
        <taxon>Anophelinae</taxon>
        <taxon>Anopheles</taxon>
    </lineage>
</organism>
<evidence type="ECO:0000256" key="1">
    <source>
        <dbReference type="SAM" id="MobiDB-lite"/>
    </source>
</evidence>
<name>A0A182YAI6_ANOST</name>
<reference evidence="3" key="2">
    <citation type="submission" date="2020-05" db="UniProtKB">
        <authorList>
            <consortium name="EnsemblMetazoa"/>
        </authorList>
    </citation>
    <scope>IDENTIFICATION</scope>
    <source>
        <strain evidence="3">Indian</strain>
    </source>
</reference>
<feature type="region of interest" description="Disordered" evidence="1">
    <location>
        <begin position="138"/>
        <end position="182"/>
    </location>
</feature>
<dbReference type="Proteomes" id="UP000076408">
    <property type="component" value="Unassembled WGS sequence"/>
</dbReference>
<dbReference type="VEuPathDB" id="VectorBase:ASTE011500"/>
<sequence>MLLPVLFVCVTVLGRHVGANGFNYNQYPQAQVNAWTQACRSFQAQAFATQAQQNQFFTNMFPQVQLPPLPFTDLCSQSGFAAAGAGASAGAFSHGGAGGGVTSFNNRFGGNDAGGYGGSGGVQGVSISSSSNGFGQGGTTVTHFGNGGASSNYIPHNQHGGGGISTANRFGGGSSGQGVSVSSFGTSNGGGYATANRFGGSGSGGGTTHYVSNNGGSVSSYGPNGGSFASSTRFGGSGGGAGSNYGSGGYGGGSYGGGNGVAVGASVSSTSLGNGGGSVQTSVYKQHY</sequence>
<dbReference type="KEGG" id="aste:118505640"/>
<keyword evidence="2" id="KW-0732">Signal</keyword>